<gene>
    <name evidence="2" type="ORF">HMPREF1535_02240</name>
</gene>
<dbReference type="InterPro" id="IPR011990">
    <property type="entry name" value="TPR-like_helical_dom_sf"/>
</dbReference>
<dbReference type="STRING" id="927665.HMPREF1535_02240"/>
<comment type="caution">
    <text evidence="2">The sequence shown here is derived from an EMBL/GenBank/DDBJ whole genome shotgun (WGS) entry which is preliminary data.</text>
</comment>
<dbReference type="AlphaFoldDB" id="A0A0F5JEK2"/>
<dbReference type="PROSITE" id="PS51257">
    <property type="entry name" value="PROKAR_LIPOPROTEIN"/>
    <property type="match status" value="1"/>
</dbReference>
<feature type="chain" id="PRO_5002489178" description="SusD/RagB family nutrient-binding outer membrane lipoprotein" evidence="1">
    <location>
        <begin position="24"/>
        <end position="552"/>
    </location>
</feature>
<dbReference type="RefSeq" id="WP_010800809.1">
    <property type="nucleotide sequence ID" value="NZ_KQ033912.1"/>
</dbReference>
<dbReference type="SUPFAM" id="SSF48452">
    <property type="entry name" value="TPR-like"/>
    <property type="match status" value="1"/>
</dbReference>
<evidence type="ECO:0000313" key="3">
    <source>
        <dbReference type="Proteomes" id="UP000033047"/>
    </source>
</evidence>
<evidence type="ECO:0000313" key="2">
    <source>
        <dbReference type="EMBL" id="KKB56266.1"/>
    </source>
</evidence>
<feature type="signal peptide" evidence="1">
    <location>
        <begin position="1"/>
        <end position="23"/>
    </location>
</feature>
<dbReference type="HOGENOM" id="CLU_025928_2_0_10"/>
<dbReference type="InterPro" id="IPR024302">
    <property type="entry name" value="SusD-like"/>
</dbReference>
<dbReference type="Pfam" id="PF12741">
    <property type="entry name" value="SusD-like"/>
    <property type="match status" value="1"/>
</dbReference>
<keyword evidence="1" id="KW-0732">Signal</keyword>
<proteinExistence type="predicted"/>
<dbReference type="Proteomes" id="UP000033047">
    <property type="component" value="Unassembled WGS sequence"/>
</dbReference>
<accession>A0A0F5JEK2</accession>
<dbReference type="PATRIC" id="fig|927665.4.peg.2303"/>
<sequence length="552" mass="62072">MKLNILFKYAAALGLTIACGTMIVGCTDNFEELNTNKYEVDPDNMPFEAQFIEPITYVYAPQQNMFQFWTNLSVDLFGGYFMTPHNFGGNGNADYKLNRGFCGGMYENFYLHIFNNTRRLINACDEKGIKDYAAVMRVVQVYGMLMTTDAYGPIAYQSVLDGNDVAFAYDTQESVYNSMFTLLDEAIEGFKNGTSAAADMQQFDYWCKGDRSLWIKVANQFKLRIAMRIVKANPTLAKQKAEEAYQGGVLTSADKDILIDQGLSNELTRMFEWGDCGVNASLVTIMEGYKDPRTPLYITKNTQEIVAEDGSKIAVDTKYLGIRAGCELPSKPNKWGGFSSVVCSYATPFPVMKVAEAYFLRAEGALRGWSMGGNAKDLYEEGIRISINNELKYKKAYVNGTVDISEQDIENYINGTTTQIDFVDPIDSKNSYKAMNTVPVKWNDGASNEEKLQRIITQKWLANFPLSTEAWAEYRRTGYPKLFPVRVNSSNGTIDTDEQIRRLIYSEIEINTNNAELQKGIDLLNQENSSGKFTGDIGGTRVWWDKANVGNF</sequence>
<dbReference type="Gene3D" id="1.25.40.390">
    <property type="match status" value="1"/>
</dbReference>
<name>A0A0F5JEK2_9BACT</name>
<protein>
    <recommendedName>
        <fullName evidence="4">SusD/RagB family nutrient-binding outer membrane lipoprotein</fullName>
    </recommendedName>
</protein>
<dbReference type="EMBL" id="AQHV01000011">
    <property type="protein sequence ID" value="KKB56266.1"/>
    <property type="molecule type" value="Genomic_DNA"/>
</dbReference>
<evidence type="ECO:0008006" key="4">
    <source>
        <dbReference type="Google" id="ProtNLM"/>
    </source>
</evidence>
<evidence type="ECO:0000256" key="1">
    <source>
        <dbReference type="SAM" id="SignalP"/>
    </source>
</evidence>
<reference evidence="2 3" key="1">
    <citation type="submission" date="2013-04" db="EMBL/GenBank/DDBJ databases">
        <title>The Genome Sequence of Parabacteroides goldsteinii DSM 19448.</title>
        <authorList>
            <consortium name="The Broad Institute Genomics Platform"/>
            <person name="Earl A."/>
            <person name="Ward D."/>
            <person name="Feldgarden M."/>
            <person name="Gevers D."/>
            <person name="Martens E."/>
            <person name="Sakamoto M."/>
            <person name="Benno Y."/>
            <person name="Song Y."/>
            <person name="Liu C."/>
            <person name="Lee J."/>
            <person name="Bolanos M."/>
            <person name="Vaisanen M.L."/>
            <person name="Finegold S.M."/>
            <person name="Walker B."/>
            <person name="Young S."/>
            <person name="Zeng Q."/>
            <person name="Gargeya S."/>
            <person name="Fitzgerald M."/>
            <person name="Haas B."/>
            <person name="Abouelleil A."/>
            <person name="Allen A.W."/>
            <person name="Alvarado L."/>
            <person name="Arachchi H.M."/>
            <person name="Berlin A.M."/>
            <person name="Chapman S.B."/>
            <person name="Gainer-Dewar J."/>
            <person name="Goldberg J."/>
            <person name="Griggs A."/>
            <person name="Gujja S."/>
            <person name="Hansen M."/>
            <person name="Howarth C."/>
            <person name="Imamovic A."/>
            <person name="Ireland A."/>
            <person name="Larimer J."/>
            <person name="McCowan C."/>
            <person name="Murphy C."/>
            <person name="Pearson M."/>
            <person name="Poon T.W."/>
            <person name="Priest M."/>
            <person name="Roberts A."/>
            <person name="Saif S."/>
            <person name="Shea T."/>
            <person name="Sisk P."/>
            <person name="Sykes S."/>
            <person name="Wortman J."/>
            <person name="Nusbaum C."/>
            <person name="Birren B."/>
        </authorList>
    </citation>
    <scope>NUCLEOTIDE SEQUENCE [LARGE SCALE GENOMIC DNA]</scope>
    <source>
        <strain evidence="2 3">DSM 19448</strain>
    </source>
</reference>
<organism evidence="2 3">
    <name type="scientific">Parabacteroides goldsteinii DSM 19448 = WAL 12034</name>
    <dbReference type="NCBI Taxonomy" id="927665"/>
    <lineage>
        <taxon>Bacteria</taxon>
        <taxon>Pseudomonadati</taxon>
        <taxon>Bacteroidota</taxon>
        <taxon>Bacteroidia</taxon>
        <taxon>Bacteroidales</taxon>
        <taxon>Tannerellaceae</taxon>
        <taxon>Parabacteroides</taxon>
    </lineage>
</organism>